<gene>
    <name evidence="2" type="ORF">GCK32_008463</name>
</gene>
<dbReference type="AlphaFoldDB" id="A0AAN8FDS6"/>
<reference evidence="2 3" key="1">
    <citation type="submission" date="2019-10" db="EMBL/GenBank/DDBJ databases">
        <title>Assembly and Annotation for the nematode Trichostrongylus colubriformis.</title>
        <authorList>
            <person name="Martin J."/>
        </authorList>
    </citation>
    <scope>NUCLEOTIDE SEQUENCE [LARGE SCALE GENOMIC DNA]</scope>
    <source>
        <strain evidence="2">G859</strain>
        <tissue evidence="2">Whole worm</tissue>
    </source>
</reference>
<dbReference type="Proteomes" id="UP001331761">
    <property type="component" value="Unassembled WGS sequence"/>
</dbReference>
<feature type="transmembrane region" description="Helical" evidence="1">
    <location>
        <begin position="12"/>
        <end position="40"/>
    </location>
</feature>
<keyword evidence="3" id="KW-1185">Reference proteome</keyword>
<evidence type="ECO:0000256" key="1">
    <source>
        <dbReference type="SAM" id="Phobius"/>
    </source>
</evidence>
<evidence type="ECO:0000313" key="2">
    <source>
        <dbReference type="EMBL" id="KAK5977856.1"/>
    </source>
</evidence>
<keyword evidence="1" id="KW-0812">Transmembrane</keyword>
<evidence type="ECO:0000313" key="3">
    <source>
        <dbReference type="Proteomes" id="UP001331761"/>
    </source>
</evidence>
<sequence length="107" mass="12156">MGYPASWVAPWIAITTYSAIILVVQLGSFFAATIISLFIFRCHIITPTDHFSKINSRGHIYKSAIVFLTYIVPAMISTNDFLPDQEEARTWAEQVTYKSNFNTPCFQ</sequence>
<name>A0AAN8FDS6_TRICO</name>
<organism evidence="2 3">
    <name type="scientific">Trichostrongylus colubriformis</name>
    <name type="common">Black scour worm</name>
    <dbReference type="NCBI Taxonomy" id="6319"/>
    <lineage>
        <taxon>Eukaryota</taxon>
        <taxon>Metazoa</taxon>
        <taxon>Ecdysozoa</taxon>
        <taxon>Nematoda</taxon>
        <taxon>Chromadorea</taxon>
        <taxon>Rhabditida</taxon>
        <taxon>Rhabditina</taxon>
        <taxon>Rhabditomorpha</taxon>
        <taxon>Strongyloidea</taxon>
        <taxon>Trichostrongylidae</taxon>
        <taxon>Trichostrongylus</taxon>
    </lineage>
</organism>
<protein>
    <submittedName>
        <fullName evidence="2">Uncharacterized protein</fullName>
    </submittedName>
</protein>
<keyword evidence="1" id="KW-1133">Transmembrane helix</keyword>
<accession>A0AAN8FDS6</accession>
<feature type="transmembrane region" description="Helical" evidence="1">
    <location>
        <begin position="60"/>
        <end position="76"/>
    </location>
</feature>
<dbReference type="Pfam" id="PF10318">
    <property type="entry name" value="7TM_GPCR_Srh"/>
    <property type="match status" value="1"/>
</dbReference>
<dbReference type="EMBL" id="WIXE01010119">
    <property type="protein sequence ID" value="KAK5977856.1"/>
    <property type="molecule type" value="Genomic_DNA"/>
</dbReference>
<keyword evidence="1" id="KW-0472">Membrane</keyword>
<dbReference type="InterPro" id="IPR019422">
    <property type="entry name" value="7TM_GPCR_serpentine_rcpt_Srh"/>
</dbReference>
<comment type="caution">
    <text evidence="2">The sequence shown here is derived from an EMBL/GenBank/DDBJ whole genome shotgun (WGS) entry which is preliminary data.</text>
</comment>
<proteinExistence type="predicted"/>